<dbReference type="OrthoDB" id="2142040at2759"/>
<feature type="compositionally biased region" description="Polar residues" evidence="1">
    <location>
        <begin position="45"/>
        <end position="55"/>
    </location>
</feature>
<keyword evidence="4" id="KW-1185">Reference proteome</keyword>
<dbReference type="SUPFAM" id="SSF53300">
    <property type="entry name" value="vWA-like"/>
    <property type="match status" value="1"/>
</dbReference>
<evidence type="ECO:0000256" key="1">
    <source>
        <dbReference type="SAM" id="MobiDB-lite"/>
    </source>
</evidence>
<feature type="compositionally biased region" description="Polar residues" evidence="1">
    <location>
        <begin position="12"/>
        <end position="23"/>
    </location>
</feature>
<sequence length="345" mass="36891">MTGKSFFRSLKNKISPSHKSPMSSDAWGNDADMRHSDFGSRHVGSGTNPFSNPSLSVPAPSQLATEKPPAYSESPNDLRIGNSRGVSPTPSHISAGSLTTPEDPYAFLTTFDTIFVIDDSGSMSGRSWKEVADVLRTITPICTAHDTDGIDLFFLNHKSRSHALPSKGSAAGGYRGITDSATIQRLFASVHPTNGTPTGTCLQSILKPYLALCTEKKDVLETVKPVNVIVITDGVPSDDVESVLIAAAKKLDKLEAPPYQVGVQFFQVGNEPGAREALEQLDDGLSDLVDGGIRDIVDTVTWNTQKGVSRVLTADGILKTVLGAVVKRLDRQPVNAEASGRHLRP</sequence>
<dbReference type="RefSeq" id="XP_028471297.1">
    <property type="nucleotide sequence ID" value="XM_028610497.1"/>
</dbReference>
<feature type="compositionally biased region" description="Basic and acidic residues" evidence="1">
    <location>
        <begin position="31"/>
        <end position="40"/>
    </location>
</feature>
<dbReference type="EMBL" id="ML119051">
    <property type="protein sequence ID" value="ROT43491.1"/>
    <property type="molecule type" value="Genomic_DNA"/>
</dbReference>
<name>A0A3N2Q9R0_SODAK</name>
<dbReference type="PANTHER" id="PTHR34706">
    <property type="entry name" value="SLR1338 PROTEIN"/>
    <property type="match status" value="1"/>
</dbReference>
<dbReference type="AlphaFoldDB" id="A0A3N2Q9R0"/>
<proteinExistence type="predicted"/>
<accession>A0A3N2Q9R0</accession>
<gene>
    <name evidence="3" type="ORF">SODALDRAFT_327685</name>
</gene>
<evidence type="ECO:0000313" key="3">
    <source>
        <dbReference type="EMBL" id="ROT43491.1"/>
    </source>
</evidence>
<dbReference type="GeneID" id="39578975"/>
<dbReference type="PANTHER" id="PTHR34706:SF1">
    <property type="entry name" value="VWFA DOMAIN-CONTAINING PROTEIN"/>
    <property type="match status" value="1"/>
</dbReference>
<dbReference type="SMART" id="SM00327">
    <property type="entry name" value="VWA"/>
    <property type="match status" value="1"/>
</dbReference>
<dbReference type="Gene3D" id="3.40.50.410">
    <property type="entry name" value="von Willebrand factor, type A domain"/>
    <property type="match status" value="1"/>
</dbReference>
<dbReference type="Proteomes" id="UP000272025">
    <property type="component" value="Unassembled WGS sequence"/>
</dbReference>
<dbReference type="STRING" id="1314773.A0A3N2Q9R0"/>
<reference evidence="3 4" key="1">
    <citation type="journal article" date="2018" name="Mol. Ecol.">
        <title>The obligate alkalophilic soda-lake fungus Sodiomyces alkalinus has shifted to a protein diet.</title>
        <authorList>
            <person name="Grum-Grzhimaylo A.A."/>
            <person name="Falkoski D.L."/>
            <person name="van den Heuvel J."/>
            <person name="Valero-Jimenez C.A."/>
            <person name="Min B."/>
            <person name="Choi I.G."/>
            <person name="Lipzen A."/>
            <person name="Daum C.G."/>
            <person name="Aanen D.K."/>
            <person name="Tsang A."/>
            <person name="Henrissat B."/>
            <person name="Bilanenko E.N."/>
            <person name="de Vries R.P."/>
            <person name="van Kan J.A.L."/>
            <person name="Grigoriev I.V."/>
            <person name="Debets A.J.M."/>
        </authorList>
    </citation>
    <scope>NUCLEOTIDE SEQUENCE [LARGE SCALE GENOMIC DNA]</scope>
    <source>
        <strain evidence="3 4">F11</strain>
    </source>
</reference>
<dbReference type="PROSITE" id="PS50234">
    <property type="entry name" value="VWFA"/>
    <property type="match status" value="1"/>
</dbReference>
<evidence type="ECO:0000259" key="2">
    <source>
        <dbReference type="PROSITE" id="PS50234"/>
    </source>
</evidence>
<feature type="region of interest" description="Disordered" evidence="1">
    <location>
        <begin position="1"/>
        <end position="76"/>
    </location>
</feature>
<feature type="domain" description="VWFA" evidence="2">
    <location>
        <begin position="112"/>
        <end position="321"/>
    </location>
</feature>
<organism evidence="3 4">
    <name type="scientific">Sodiomyces alkalinus (strain CBS 110278 / VKM F-3762 / F11)</name>
    <name type="common">Alkaliphilic filamentous fungus</name>
    <dbReference type="NCBI Taxonomy" id="1314773"/>
    <lineage>
        <taxon>Eukaryota</taxon>
        <taxon>Fungi</taxon>
        <taxon>Dikarya</taxon>
        <taxon>Ascomycota</taxon>
        <taxon>Pezizomycotina</taxon>
        <taxon>Sordariomycetes</taxon>
        <taxon>Hypocreomycetidae</taxon>
        <taxon>Glomerellales</taxon>
        <taxon>Plectosphaerellaceae</taxon>
        <taxon>Sodiomyces</taxon>
    </lineage>
</organism>
<protein>
    <recommendedName>
        <fullName evidence="2">VWFA domain-containing protein</fullName>
    </recommendedName>
</protein>
<dbReference type="InterPro" id="IPR036465">
    <property type="entry name" value="vWFA_dom_sf"/>
</dbReference>
<evidence type="ECO:0000313" key="4">
    <source>
        <dbReference type="Proteomes" id="UP000272025"/>
    </source>
</evidence>
<dbReference type="InterPro" id="IPR002035">
    <property type="entry name" value="VWF_A"/>
</dbReference>